<name>A0ABU7CS20_9TELE</name>
<evidence type="ECO:0000256" key="16">
    <source>
        <dbReference type="ARBA" id="ARBA00023026"/>
    </source>
</evidence>
<feature type="signal peptide" evidence="20">
    <location>
        <begin position="1"/>
        <end position="26"/>
    </location>
</feature>
<evidence type="ECO:0000259" key="21">
    <source>
        <dbReference type="PROSITE" id="PS51771"/>
    </source>
</evidence>
<feature type="region of interest" description="Disordered" evidence="19">
    <location>
        <begin position="802"/>
        <end position="827"/>
    </location>
</feature>
<keyword evidence="12" id="KW-0788">Thiol protease</keyword>
<comment type="caution">
    <text evidence="22">The sequence shown here is derived from an EMBL/GenBank/DDBJ whole genome shotgun (WGS) entry which is preliminary data.</text>
</comment>
<feature type="domain" description="Peptidase C80" evidence="21">
    <location>
        <begin position="263"/>
        <end position="441"/>
    </location>
</feature>
<keyword evidence="6" id="KW-0800">Toxin</keyword>
<evidence type="ECO:0000256" key="1">
    <source>
        <dbReference type="ARBA" id="ARBA00001946"/>
    </source>
</evidence>
<evidence type="ECO:0000256" key="4">
    <source>
        <dbReference type="ARBA" id="ARBA00004613"/>
    </source>
</evidence>
<dbReference type="SUPFAM" id="SSF51120">
    <property type="entry name" value="beta-Roll"/>
    <property type="match status" value="1"/>
</dbReference>
<comment type="subcellular location">
    <subcellularLocation>
        <location evidence="2">Host cell</location>
    </subcellularLocation>
    <subcellularLocation>
        <location evidence="3">Host membrane</location>
    </subcellularLocation>
    <subcellularLocation>
        <location evidence="4">Secreted</location>
    </subcellularLocation>
</comment>
<evidence type="ECO:0000256" key="9">
    <source>
        <dbReference type="ARBA" id="ARBA00022723"/>
    </source>
</evidence>
<evidence type="ECO:0000256" key="19">
    <source>
        <dbReference type="SAM" id="MobiDB-lite"/>
    </source>
</evidence>
<evidence type="ECO:0000256" key="18">
    <source>
        <dbReference type="ARBA" id="ARBA00023136"/>
    </source>
</evidence>
<evidence type="ECO:0000256" key="15">
    <source>
        <dbReference type="ARBA" id="ARBA00022870"/>
    </source>
</evidence>
<organism evidence="22 23">
    <name type="scientific">Characodon lateralis</name>
    <dbReference type="NCBI Taxonomy" id="208331"/>
    <lineage>
        <taxon>Eukaryota</taxon>
        <taxon>Metazoa</taxon>
        <taxon>Chordata</taxon>
        <taxon>Craniata</taxon>
        <taxon>Vertebrata</taxon>
        <taxon>Euteleostomi</taxon>
        <taxon>Actinopterygii</taxon>
        <taxon>Neopterygii</taxon>
        <taxon>Teleostei</taxon>
        <taxon>Neoteleostei</taxon>
        <taxon>Acanthomorphata</taxon>
        <taxon>Ovalentaria</taxon>
        <taxon>Atherinomorphae</taxon>
        <taxon>Cyprinodontiformes</taxon>
        <taxon>Goodeidae</taxon>
        <taxon>Characodon</taxon>
    </lineage>
</organism>
<evidence type="ECO:0000256" key="2">
    <source>
        <dbReference type="ARBA" id="ARBA00004340"/>
    </source>
</evidence>
<keyword evidence="10" id="KW-0677">Repeat</keyword>
<dbReference type="Proteomes" id="UP001352852">
    <property type="component" value="Unassembled WGS sequence"/>
</dbReference>
<keyword evidence="15" id="KW-1043">Host membrane</keyword>
<evidence type="ECO:0000313" key="23">
    <source>
        <dbReference type="Proteomes" id="UP001352852"/>
    </source>
</evidence>
<keyword evidence="20" id="KW-0732">Signal</keyword>
<keyword evidence="7" id="KW-0645">Protease</keyword>
<dbReference type="PROSITE" id="PS51771">
    <property type="entry name" value="CGT_MARTX_CPD"/>
    <property type="match status" value="1"/>
</dbReference>
<evidence type="ECO:0000313" key="22">
    <source>
        <dbReference type="EMBL" id="MED6265742.1"/>
    </source>
</evidence>
<keyword evidence="17" id="KW-0446">Lipid-binding</keyword>
<keyword evidence="5" id="KW-0964">Secreted</keyword>
<dbReference type="EMBL" id="JAHUTJ010003843">
    <property type="protein sequence ID" value="MED6265742.1"/>
    <property type="molecule type" value="Genomic_DNA"/>
</dbReference>
<dbReference type="InterPro" id="IPR011049">
    <property type="entry name" value="Serralysin-like_metalloprot_C"/>
</dbReference>
<evidence type="ECO:0000256" key="7">
    <source>
        <dbReference type="ARBA" id="ARBA00022670"/>
    </source>
</evidence>
<comment type="cofactor">
    <cofactor evidence="1">
        <name>Mg(2+)</name>
        <dbReference type="ChEBI" id="CHEBI:18420"/>
    </cofactor>
</comment>
<dbReference type="InterPro" id="IPR020974">
    <property type="entry name" value="CPD_dom"/>
</dbReference>
<keyword evidence="16" id="KW-0843">Virulence</keyword>
<keyword evidence="8" id="KW-0808">Transferase</keyword>
<evidence type="ECO:0000256" key="3">
    <source>
        <dbReference type="ARBA" id="ARBA00004551"/>
    </source>
</evidence>
<evidence type="ECO:0000256" key="6">
    <source>
        <dbReference type="ARBA" id="ARBA00022656"/>
    </source>
</evidence>
<feature type="non-terminal residue" evidence="22">
    <location>
        <position position="1355"/>
    </location>
</feature>
<evidence type="ECO:0000256" key="20">
    <source>
        <dbReference type="SAM" id="SignalP"/>
    </source>
</evidence>
<dbReference type="CDD" id="cd20500">
    <property type="entry name" value="Peptidase_C80"/>
    <property type="match status" value="1"/>
</dbReference>
<evidence type="ECO:0000256" key="12">
    <source>
        <dbReference type="ARBA" id="ARBA00022807"/>
    </source>
</evidence>
<gene>
    <name evidence="22" type="ORF">CHARACLAT_028590</name>
</gene>
<dbReference type="Pfam" id="PF11713">
    <property type="entry name" value="Peptidase_C80"/>
    <property type="match status" value="1"/>
</dbReference>
<feature type="chain" id="PRO_5046512430" description="Peptidase C80 domain-containing protein" evidence="20">
    <location>
        <begin position="27"/>
        <end position="1355"/>
    </location>
</feature>
<evidence type="ECO:0000256" key="17">
    <source>
        <dbReference type="ARBA" id="ARBA00023121"/>
    </source>
</evidence>
<keyword evidence="11" id="KW-0378">Hydrolase</keyword>
<reference evidence="22 23" key="1">
    <citation type="submission" date="2021-06" db="EMBL/GenBank/DDBJ databases">
        <authorList>
            <person name="Palmer J.M."/>
        </authorList>
    </citation>
    <scope>NUCLEOTIDE SEQUENCE [LARGE SCALE GENOMIC DNA]</scope>
    <source>
        <strain evidence="22 23">CL_MEX2019</strain>
        <tissue evidence="22">Muscle</tissue>
    </source>
</reference>
<keyword evidence="13" id="KW-0068">Autocatalytic cleavage</keyword>
<evidence type="ECO:0000256" key="5">
    <source>
        <dbReference type="ARBA" id="ARBA00022525"/>
    </source>
</evidence>
<evidence type="ECO:0000256" key="8">
    <source>
        <dbReference type="ARBA" id="ARBA00022679"/>
    </source>
</evidence>
<sequence length="1355" mass="153660">MMAGLKERWKGLQLLIIFILLSLTEEFEVKEDEWENLSPSFAALYRLRGLSERMSHRNIQNSSGTRMEISLNLVSFLNGLHGSGNFTASVLEKEQDLVAFLDHLEKHKTDDWLITASEISHSYEQKLLVVVDQEESTKERVKQEYNLDPHRSVILTVECLRNTSCAPGVDRNTVVKIYGNVTEDGQMVSGLNGSSLADLILKPQLDAAFFSVDGNTTEEFQLSFIRVLMVRNPKAVLETNQGSQHIYKVMDQTNSVSSYRIRRQAVDPTTQYDHQQIIILQNDQTVKTAATYLYQKHPAVTSLYRTYKTEIHKITPAESVDLSENSRLVLVGHGKRDESNMMKLAGLTSQGVSEIIQKTKKIGKKIKTTRVVACEVGSDKQFIESLLKSLYRAGIETELHLWNTVIQVTHTGNVITKELIPNERPWSSKDSTKKVVATIDKNQVVTIRQKSESKGEPVFTEERNFLGDPKSEYRSNWPDTPTKFLKPEMFKEDFSEEGFELFKHTCEDLEGLSWGLFYSDHQKLENVDVRNPEFNIRNYVIGERPVNNFNWINGDERLNKVLQKCYVITSGRDIRNIIRHYAKDRDDRPTNLMVNDWIFLVDPQSLYVYPVGKKVSNPENMEKIKKWLIDKNKQGKETYSDIRAEIKNPNRKLYANYVREIFLGEHKTQRKIPVENDGLYAWYFTASVIAESARNFRTFPLVLMALDMGEIHQKTSEFWFDEHPMARGGTWIDTPNRGFNGVVSSAKGKENLRTVLNLEHKMFTSWKKASGENELKEMAKLIIKYRIFEDIKVFEAQYHSFKSKTNHPQNPSSGQLGGNDDGSVMSEDLNSGLNLENSFKLQQYFLRTSTLIGKDINAQLEEKFGNNLSEQHIHEDSARIEGGQFVCQLQSVDAAPVEFRAELSSKSEQSYEQLLKNMNVSLQEMEKYTLTSAHEVNKSVERGTAVGVLGLMLGMKEAAGSFEKEQITDGVLRALKSVDGETSWMKSVIARNILSSETKIIKAAAEIMKDLGKNNTATFIPILGMGFGIYKGVERNGLSDALDIIKLFQPKSAPVLPLINLALSTIRMVKEEVYLANQLRLHGLPKDTGVLDRVRAVSGSSGRQGELADCLFNNCHYDEIEEGLSFIRNIPPCYSDMEKLCLGRVIVDCINYNVPLRQDGPNTMAVSSNGSSWNVENIVFTLADQGQSELCLNYTLYNKSCTLSKYINTEESKDIVLGLMDLHDLEIKTLQEKIVVRIPAGLSRNSSDSRYGTYRGNKDSNHFFVVQTADDQDVIEGLLSYYYRLYGESGDDIFFLGPQRSYVEGSGGKDTYFILENGGETVINNYDLSKESDVLYFNVAYSNISVYKSGDHVVL</sequence>
<evidence type="ECO:0000256" key="11">
    <source>
        <dbReference type="ARBA" id="ARBA00022801"/>
    </source>
</evidence>
<proteinExistence type="predicted"/>
<accession>A0ABU7CS20</accession>
<evidence type="ECO:0000256" key="10">
    <source>
        <dbReference type="ARBA" id="ARBA00022737"/>
    </source>
</evidence>
<evidence type="ECO:0000256" key="14">
    <source>
        <dbReference type="ARBA" id="ARBA00022842"/>
    </source>
</evidence>
<dbReference type="Gene3D" id="3.40.50.11050">
    <property type="match status" value="1"/>
</dbReference>
<keyword evidence="14" id="KW-0460">Magnesium</keyword>
<keyword evidence="23" id="KW-1185">Reference proteome</keyword>
<keyword evidence="18" id="KW-0472">Membrane</keyword>
<evidence type="ECO:0000256" key="13">
    <source>
        <dbReference type="ARBA" id="ARBA00022813"/>
    </source>
</evidence>
<protein>
    <recommendedName>
        <fullName evidence="21">Peptidase C80 domain-containing protein</fullName>
    </recommendedName>
</protein>
<keyword evidence="9" id="KW-0479">Metal-binding</keyword>
<dbReference type="InterPro" id="IPR038383">
    <property type="entry name" value="CPD_dom_sf"/>
</dbReference>